<evidence type="ECO:0000256" key="1">
    <source>
        <dbReference type="SAM" id="Coils"/>
    </source>
</evidence>
<dbReference type="AlphaFoldDB" id="A0AA35TV77"/>
<dbReference type="EMBL" id="CASHTH010004237">
    <property type="protein sequence ID" value="CAI8055050.1"/>
    <property type="molecule type" value="Genomic_DNA"/>
</dbReference>
<reference evidence="2" key="1">
    <citation type="submission" date="2023-03" db="EMBL/GenBank/DDBJ databases">
        <authorList>
            <person name="Steffen K."/>
            <person name="Cardenas P."/>
        </authorList>
    </citation>
    <scope>NUCLEOTIDE SEQUENCE</scope>
</reference>
<evidence type="ECO:0000313" key="2">
    <source>
        <dbReference type="EMBL" id="CAI8055050.1"/>
    </source>
</evidence>
<dbReference type="Proteomes" id="UP001174909">
    <property type="component" value="Unassembled WGS sequence"/>
</dbReference>
<proteinExistence type="predicted"/>
<gene>
    <name evidence="2" type="ORF">GBAR_LOCUS30044</name>
</gene>
<keyword evidence="1" id="KW-0175">Coiled coil</keyword>
<sequence>MADKVQQLEEERQQVEDGRRRFSEIQNLIEDIFDRLNRLELFDPRIQDLEADRHQLQDLQQTLRKFLTVLHQQTRISLQEYVDRTEDELDKRT</sequence>
<name>A0AA35TV77_GEOBA</name>
<protein>
    <submittedName>
        <fullName evidence="2">Uncharacterized protein</fullName>
    </submittedName>
</protein>
<feature type="coiled-coil region" evidence="1">
    <location>
        <begin position="1"/>
        <end position="28"/>
    </location>
</feature>
<evidence type="ECO:0000313" key="3">
    <source>
        <dbReference type="Proteomes" id="UP001174909"/>
    </source>
</evidence>
<accession>A0AA35TV77</accession>
<organism evidence="2 3">
    <name type="scientific">Geodia barretti</name>
    <name type="common">Barrett's horny sponge</name>
    <dbReference type="NCBI Taxonomy" id="519541"/>
    <lineage>
        <taxon>Eukaryota</taxon>
        <taxon>Metazoa</taxon>
        <taxon>Porifera</taxon>
        <taxon>Demospongiae</taxon>
        <taxon>Heteroscleromorpha</taxon>
        <taxon>Tetractinellida</taxon>
        <taxon>Astrophorina</taxon>
        <taxon>Geodiidae</taxon>
        <taxon>Geodia</taxon>
    </lineage>
</organism>
<keyword evidence="3" id="KW-1185">Reference proteome</keyword>
<comment type="caution">
    <text evidence="2">The sequence shown here is derived from an EMBL/GenBank/DDBJ whole genome shotgun (WGS) entry which is preliminary data.</text>
</comment>